<dbReference type="EMBL" id="QUBQ01000001">
    <property type="protein sequence ID" value="REK77502.1"/>
    <property type="molecule type" value="Genomic_DNA"/>
</dbReference>
<dbReference type="Proteomes" id="UP000261905">
    <property type="component" value="Unassembled WGS sequence"/>
</dbReference>
<comment type="caution">
    <text evidence="1">The sequence shown here is derived from an EMBL/GenBank/DDBJ whole genome shotgun (WGS) entry which is preliminary data.</text>
</comment>
<reference evidence="1 2" key="1">
    <citation type="submission" date="2018-08" db="EMBL/GenBank/DDBJ databases">
        <title>Paenibacillus sp. M4BSY-1, whole genome shotgun sequence.</title>
        <authorList>
            <person name="Tuo L."/>
        </authorList>
    </citation>
    <scope>NUCLEOTIDE SEQUENCE [LARGE SCALE GENOMIC DNA]</scope>
    <source>
        <strain evidence="1 2">M4BSY-1</strain>
    </source>
</reference>
<dbReference type="OrthoDB" id="2374506at2"/>
<dbReference type="AlphaFoldDB" id="A0A371PMS2"/>
<evidence type="ECO:0000313" key="2">
    <source>
        <dbReference type="Proteomes" id="UP000261905"/>
    </source>
</evidence>
<protein>
    <submittedName>
        <fullName evidence="1">Uncharacterized protein</fullName>
    </submittedName>
</protein>
<proteinExistence type="predicted"/>
<accession>A0A371PMS2</accession>
<gene>
    <name evidence="1" type="ORF">DX130_11045</name>
</gene>
<dbReference type="RefSeq" id="WP_116045144.1">
    <property type="nucleotide sequence ID" value="NZ_QUBQ01000001.1"/>
</dbReference>
<sequence length="96" mass="10880">MIRDKTVSISARKDSASRSIDGVLRLPSRYAMFREWQPSFVYHSDLGIPMKDLRKITKWLKEYGSNMIDASELSGKLQELGAGNRKSGQPSSMSER</sequence>
<organism evidence="1 2">
    <name type="scientific">Paenibacillus paeoniae</name>
    <dbReference type="NCBI Taxonomy" id="2292705"/>
    <lineage>
        <taxon>Bacteria</taxon>
        <taxon>Bacillati</taxon>
        <taxon>Bacillota</taxon>
        <taxon>Bacilli</taxon>
        <taxon>Bacillales</taxon>
        <taxon>Paenibacillaceae</taxon>
        <taxon>Paenibacillus</taxon>
    </lineage>
</organism>
<keyword evidence="2" id="KW-1185">Reference proteome</keyword>
<name>A0A371PMS2_9BACL</name>
<evidence type="ECO:0000313" key="1">
    <source>
        <dbReference type="EMBL" id="REK77502.1"/>
    </source>
</evidence>